<sequence length="427" mass="45542">MESAARFLRSRPDEGGGGADEQSGGQLEQQQEEEEVPCVLDIFVHEARGIHNICIYGDQDVYARLALTSAPDDDGGAARATRVARGGGATPRFAERLPPLRVPRGRIAVDVLKCELWMRSCARGVLDDQLLGFALVPLAAVAAADGATIVEADFELSSTDLLHSPAGIVRLSLALRPEIPEDDACDLPAGRGADAEPSIASEVVILGPAPPVDYSRIEFTDLRVEQENDAMAVQYLPFLRTGETVLAEDCEMSASPRALGEKSSTAAASSDGSISRNAAASTASTVSEDRAVSSSADAAEKPPSLHDVDEAATAPVSRRSPDTPTSRGGEATKTDVFTSPLGDMDIDIDMEAEQSAMQRQIMEMYLKSMQQFSESLAKMQLPIELGRGDGIGSGVQKEETPDKKKVIERQQAKKDGARVFYGSRAFF</sequence>
<dbReference type="Gramene" id="KXG34134">
    <property type="protein sequence ID" value="KXG34134"/>
    <property type="gene ID" value="SORBI_3003G428900"/>
</dbReference>
<feature type="compositionally biased region" description="Basic and acidic residues" evidence="1">
    <location>
        <begin position="298"/>
        <end position="309"/>
    </location>
</feature>
<dbReference type="InterPro" id="IPR035892">
    <property type="entry name" value="C2_domain_sf"/>
</dbReference>
<feature type="region of interest" description="Disordered" evidence="1">
    <location>
        <begin position="255"/>
        <end position="342"/>
    </location>
</feature>
<dbReference type="InParanoid" id="A0A1B6Q876"/>
<evidence type="ECO:0000259" key="2">
    <source>
        <dbReference type="PROSITE" id="PS50004"/>
    </source>
</evidence>
<dbReference type="PROSITE" id="PS50004">
    <property type="entry name" value="C2"/>
    <property type="match status" value="1"/>
</dbReference>
<organism evidence="3 4">
    <name type="scientific">Sorghum bicolor</name>
    <name type="common">Sorghum</name>
    <name type="synonym">Sorghum vulgare</name>
    <dbReference type="NCBI Taxonomy" id="4558"/>
    <lineage>
        <taxon>Eukaryota</taxon>
        <taxon>Viridiplantae</taxon>
        <taxon>Streptophyta</taxon>
        <taxon>Embryophyta</taxon>
        <taxon>Tracheophyta</taxon>
        <taxon>Spermatophyta</taxon>
        <taxon>Magnoliopsida</taxon>
        <taxon>Liliopsida</taxon>
        <taxon>Poales</taxon>
        <taxon>Poaceae</taxon>
        <taxon>PACMAD clade</taxon>
        <taxon>Panicoideae</taxon>
        <taxon>Andropogonodae</taxon>
        <taxon>Andropogoneae</taxon>
        <taxon>Sorghinae</taxon>
        <taxon>Sorghum</taxon>
    </lineage>
</organism>
<dbReference type="Proteomes" id="UP000000768">
    <property type="component" value="Chromosome 3"/>
</dbReference>
<keyword evidence="4" id="KW-1185">Reference proteome</keyword>
<name>A0A1B6Q876_SORBI</name>
<dbReference type="OMA" id="CEMNINS"/>
<dbReference type="PANTHER" id="PTHR31208:SF3">
    <property type="entry name" value="OS01G0953500 PROTEIN"/>
    <property type="match status" value="1"/>
</dbReference>
<reference evidence="4" key="2">
    <citation type="journal article" date="2018" name="Plant J.">
        <title>The Sorghum bicolor reference genome: improved assembly, gene annotations, a transcriptome atlas, and signatures of genome organization.</title>
        <authorList>
            <person name="McCormick R.F."/>
            <person name="Truong S.K."/>
            <person name="Sreedasyam A."/>
            <person name="Jenkins J."/>
            <person name="Shu S."/>
            <person name="Sims D."/>
            <person name="Kennedy M."/>
            <person name="Amirebrahimi M."/>
            <person name="Weers B.D."/>
            <person name="McKinley B."/>
            <person name="Mattison A."/>
            <person name="Morishige D.T."/>
            <person name="Grimwood J."/>
            <person name="Schmutz J."/>
            <person name="Mullet J.E."/>
        </authorList>
    </citation>
    <scope>NUCLEOTIDE SEQUENCE [LARGE SCALE GENOMIC DNA]</scope>
    <source>
        <strain evidence="4">cv. BTx623</strain>
    </source>
</reference>
<evidence type="ECO:0000313" key="3">
    <source>
        <dbReference type="EMBL" id="KXG34134.1"/>
    </source>
</evidence>
<evidence type="ECO:0000313" key="4">
    <source>
        <dbReference type="Proteomes" id="UP000000768"/>
    </source>
</evidence>
<dbReference type="PANTHER" id="PTHR31208">
    <property type="entry name" value="EXPRESSED PROTEIN"/>
    <property type="match status" value="1"/>
</dbReference>
<reference evidence="3 4" key="1">
    <citation type="journal article" date="2009" name="Nature">
        <title>The Sorghum bicolor genome and the diversification of grasses.</title>
        <authorList>
            <person name="Paterson A.H."/>
            <person name="Bowers J.E."/>
            <person name="Bruggmann R."/>
            <person name="Dubchak I."/>
            <person name="Grimwood J."/>
            <person name="Gundlach H."/>
            <person name="Haberer G."/>
            <person name="Hellsten U."/>
            <person name="Mitros T."/>
            <person name="Poliakov A."/>
            <person name="Schmutz J."/>
            <person name="Spannagl M."/>
            <person name="Tang H."/>
            <person name="Wang X."/>
            <person name="Wicker T."/>
            <person name="Bharti A.K."/>
            <person name="Chapman J."/>
            <person name="Feltus F.A."/>
            <person name="Gowik U."/>
            <person name="Grigoriev I.V."/>
            <person name="Lyons E."/>
            <person name="Maher C.A."/>
            <person name="Martis M."/>
            <person name="Narechania A."/>
            <person name="Otillar R.P."/>
            <person name="Penning B.W."/>
            <person name="Salamov A.A."/>
            <person name="Wang Y."/>
            <person name="Zhang L."/>
            <person name="Carpita N.C."/>
            <person name="Freeling M."/>
            <person name="Gingle A.R."/>
            <person name="Hash C.T."/>
            <person name="Keller B."/>
            <person name="Klein P."/>
            <person name="Kresovich S."/>
            <person name="McCann M.C."/>
            <person name="Ming R."/>
            <person name="Peterson D.G."/>
            <person name="Mehboob-ur-Rahman"/>
            <person name="Ware D."/>
            <person name="Westhoff P."/>
            <person name="Mayer K.F."/>
            <person name="Messing J."/>
            <person name="Rokhsar D.S."/>
        </authorList>
    </citation>
    <scope>NUCLEOTIDE SEQUENCE [LARGE SCALE GENOMIC DNA]</scope>
    <source>
        <strain evidence="4">cv. BTx623</strain>
    </source>
</reference>
<feature type="region of interest" description="Disordered" evidence="1">
    <location>
        <begin position="1"/>
        <end position="32"/>
    </location>
</feature>
<dbReference type="GO" id="GO:0003909">
    <property type="term" value="F:DNA ligase activity"/>
    <property type="evidence" value="ECO:0007669"/>
    <property type="project" value="InterPro"/>
</dbReference>
<dbReference type="eggNOG" id="ENOG502R3V8">
    <property type="taxonomic scope" value="Eukaryota"/>
</dbReference>
<proteinExistence type="predicted"/>
<dbReference type="OrthoDB" id="270970at2759"/>
<gene>
    <name evidence="3" type="ORF">SORBI_3003G428900</name>
</gene>
<evidence type="ECO:0000256" key="1">
    <source>
        <dbReference type="SAM" id="MobiDB-lite"/>
    </source>
</evidence>
<dbReference type="Gene3D" id="2.60.40.150">
    <property type="entry name" value="C2 domain"/>
    <property type="match status" value="1"/>
</dbReference>
<dbReference type="PROSITE" id="PS00697">
    <property type="entry name" value="DNA_LIGASE_A1"/>
    <property type="match status" value="1"/>
</dbReference>
<feature type="compositionally biased region" description="Low complexity" evidence="1">
    <location>
        <begin position="20"/>
        <end position="29"/>
    </location>
</feature>
<feature type="compositionally biased region" description="Polar residues" evidence="1">
    <location>
        <begin position="262"/>
        <end position="296"/>
    </location>
</feature>
<feature type="domain" description="C2" evidence="2">
    <location>
        <begin position="23"/>
        <end position="151"/>
    </location>
</feature>
<dbReference type="InterPro" id="IPR000008">
    <property type="entry name" value="C2_dom"/>
</dbReference>
<accession>A0A1B6Q876</accession>
<protein>
    <recommendedName>
        <fullName evidence="2">C2 domain-containing protein</fullName>
    </recommendedName>
</protein>
<dbReference type="STRING" id="4558.A0A1B6Q876"/>
<dbReference type="AlphaFoldDB" id="A0A1B6Q876"/>
<dbReference type="SUPFAM" id="SSF49562">
    <property type="entry name" value="C2 domain (Calcium/lipid-binding domain, CaLB)"/>
    <property type="match status" value="1"/>
</dbReference>
<dbReference type="InterPro" id="IPR016059">
    <property type="entry name" value="DNA_ligase_ATP-dep_CS"/>
</dbReference>
<dbReference type="EMBL" id="CM000762">
    <property type="protein sequence ID" value="KXG34134.1"/>
    <property type="molecule type" value="Genomic_DNA"/>
</dbReference>